<evidence type="ECO:0000256" key="6">
    <source>
        <dbReference type="ARBA" id="ARBA00023288"/>
    </source>
</evidence>
<feature type="compositionally biased region" description="Polar residues" evidence="7">
    <location>
        <begin position="456"/>
        <end position="466"/>
    </location>
</feature>
<dbReference type="AlphaFoldDB" id="A0A3B3QZC3"/>
<comment type="subcellular location">
    <subcellularLocation>
        <location evidence="1">Cell membrane</location>
        <topology evidence="1">Lipid-anchor</topology>
        <orientation evidence="1">Cytoplasmic side</orientation>
    </subcellularLocation>
</comment>
<dbReference type="Proteomes" id="UP000261540">
    <property type="component" value="Unplaced"/>
</dbReference>
<dbReference type="Pfam" id="PF15304">
    <property type="entry name" value="AKAP2_C"/>
    <property type="match status" value="1"/>
</dbReference>
<reference evidence="9" key="1">
    <citation type="submission" date="2025-08" db="UniProtKB">
        <authorList>
            <consortium name="Ensembl"/>
        </authorList>
    </citation>
    <scope>IDENTIFICATION</scope>
</reference>
<evidence type="ECO:0000256" key="3">
    <source>
        <dbReference type="ARBA" id="ARBA00022553"/>
    </source>
</evidence>
<dbReference type="InterPro" id="IPR029304">
    <property type="entry name" value="AKAP2_C"/>
</dbReference>
<evidence type="ECO:0000256" key="2">
    <source>
        <dbReference type="ARBA" id="ARBA00022475"/>
    </source>
</evidence>
<keyword evidence="5" id="KW-0472">Membrane</keyword>
<feature type="region of interest" description="Disordered" evidence="7">
    <location>
        <begin position="390"/>
        <end position="415"/>
    </location>
</feature>
<dbReference type="GO" id="GO:0005886">
    <property type="term" value="C:plasma membrane"/>
    <property type="evidence" value="ECO:0007669"/>
    <property type="project" value="UniProtKB-SubCell"/>
</dbReference>
<dbReference type="InterPro" id="IPR004965">
    <property type="entry name" value="Paralemmin"/>
</dbReference>
<feature type="region of interest" description="Disordered" evidence="7">
    <location>
        <begin position="561"/>
        <end position="602"/>
    </location>
</feature>
<feature type="compositionally biased region" description="Low complexity" evidence="7">
    <location>
        <begin position="1023"/>
        <end position="1034"/>
    </location>
</feature>
<keyword evidence="4" id="KW-0175">Coiled coil</keyword>
<name>A0A3B3QZC3_9TELE</name>
<proteinExistence type="predicted"/>
<evidence type="ECO:0000256" key="4">
    <source>
        <dbReference type="ARBA" id="ARBA00023054"/>
    </source>
</evidence>
<reference evidence="9" key="2">
    <citation type="submission" date="2025-09" db="UniProtKB">
        <authorList>
            <consortium name="Ensembl"/>
        </authorList>
    </citation>
    <scope>IDENTIFICATION</scope>
</reference>
<feature type="domain" description="A-kinase anchor protein 2 C-terminal" evidence="8">
    <location>
        <begin position="933"/>
        <end position="1097"/>
    </location>
</feature>
<evidence type="ECO:0000259" key="8">
    <source>
        <dbReference type="Pfam" id="PF15304"/>
    </source>
</evidence>
<keyword evidence="6" id="KW-0449">Lipoprotein</keyword>
<dbReference type="GeneTree" id="ENSGT00940000161837"/>
<accession>A0A3B3QZC3</accession>
<feature type="compositionally biased region" description="Basic and acidic residues" evidence="7">
    <location>
        <begin position="286"/>
        <end position="297"/>
    </location>
</feature>
<keyword evidence="2" id="KW-1003">Cell membrane</keyword>
<dbReference type="PANTHER" id="PTHR10498:SF24">
    <property type="entry name" value="A-KINASE ANCHOR PROTEIN 2 ISOFORM 3 (AKAP2)"/>
    <property type="match status" value="1"/>
</dbReference>
<keyword evidence="3" id="KW-0597">Phosphoprotein</keyword>
<dbReference type="GO" id="GO:0008360">
    <property type="term" value="P:regulation of cell shape"/>
    <property type="evidence" value="ECO:0007669"/>
    <property type="project" value="InterPro"/>
</dbReference>
<feature type="compositionally biased region" description="Basic and acidic residues" evidence="7">
    <location>
        <begin position="576"/>
        <end position="587"/>
    </location>
</feature>
<evidence type="ECO:0000256" key="7">
    <source>
        <dbReference type="SAM" id="MobiDB-lite"/>
    </source>
</evidence>
<organism evidence="9 10">
    <name type="scientific">Paramormyrops kingsleyae</name>
    <dbReference type="NCBI Taxonomy" id="1676925"/>
    <lineage>
        <taxon>Eukaryota</taxon>
        <taxon>Metazoa</taxon>
        <taxon>Chordata</taxon>
        <taxon>Craniata</taxon>
        <taxon>Vertebrata</taxon>
        <taxon>Euteleostomi</taxon>
        <taxon>Actinopterygii</taxon>
        <taxon>Neopterygii</taxon>
        <taxon>Teleostei</taxon>
        <taxon>Osteoglossocephala</taxon>
        <taxon>Osteoglossomorpha</taxon>
        <taxon>Osteoglossiformes</taxon>
        <taxon>Mormyridae</taxon>
        <taxon>Paramormyrops</taxon>
    </lineage>
</organism>
<sequence length="1107" mass="122544">MAGVCVWGGGDCSVSVQSVISSYVFYPAEAENHIPSQIPDLLESPPQTQPPALEYKKLSKRPVCAMEIYVQKDRKTGDTVILSASAVSPQGAQHRGVKVFDDGCKVVYEVQSGQPPAVENGLHTLTSSEVDQILQLVNQPHGHEAASRLMITSPDPDTDASNGGLGKKEAQVHKEAKLQMMPGSQGKQAANQSRYEYKDEVTEMPVASSEKPVTMLFMGYHNVEDEEETKKLLGFNGTIKAEIVLIDDDDEKSLREKTVTDISTMDGNAADLVSGQPLSDTTEPSSEGKDESSDKELPTPGPVLMSELMKADCHVLAGAQNISTATTSCKDASQLKREIPSKSVTFLDSVNVIFGGLSIMEAPPESLDDYHHSGGPDTMEDVQETLDRDAAEEGLHSDKEANCWDPDTTSEETSAELKTINIPETGASFLQNSCQDADMQSPYNSEAATEGMKQAPLNSEGSENYNGHSGLVDTDYKKLLGDTTVTAIKKEPRFELRAFQEEKKPSKLFDTPVKEQIHVKKVRPSEEMAELEKERLELIRGQAVKKNPGIAAKWWNPPQEKTLEEELDPDQLASHRRYEERKQKRPEMSNMPPASSKPTAVPAVPAEISKEDVVMEQIGFSAARSQFLQMENNRPVQKRDVTPKIYSAKPFRISNITNVEKPNTVTAEIYVPQDISQVTTLKSHNNCYTVGESPTNRSIESVPKNEIKDNDETWVDDEDFTPVRAVMTFLRDEEPDTFTDSSFKPEEADYGFDDLSLKSQGDKKHFGLENVSDSAAPSETVTISLTDQSSSMSYIVQTVNIGPDLSVNKPLMLKANDTDILTEEQLEYHAGILVQNAIQHAIAQQTVSQGPEEPPDYEQNTDLILQPLEEINKCEDELVPPLECRSPDKITEMTALPTDVDSSSYSEPPDRSPKSSGQPEEFSYFSKYSQAAELRSTASVTRNQDKEVSSGPFRLRSHKQRTLSMIEEEIRATQEREEELKRQRKTQSSLKQNPKMLPSRLSPTGRTAPGKIEKIRPPPPVSPSSEGSPTPSISDVSSDDSAGPQRAKNFMQTLMEDYETHKVKRREKVEDASVLEATRVTRRKSNMAIRWEAGMYANQDEADEEEG</sequence>
<feature type="region of interest" description="Disordered" evidence="7">
    <location>
        <begin position="437"/>
        <end position="466"/>
    </location>
</feature>
<feature type="region of interest" description="Disordered" evidence="7">
    <location>
        <begin position="936"/>
        <end position="1051"/>
    </location>
</feature>
<dbReference type="STRING" id="1676925.ENSPKIP00000011877"/>
<dbReference type="Ensembl" id="ENSPKIT00000023115.1">
    <property type="protein sequence ID" value="ENSPKIP00000011877.1"/>
    <property type="gene ID" value="ENSPKIG00000018367.1"/>
</dbReference>
<feature type="compositionally biased region" description="Basic and acidic residues" evidence="7">
    <location>
        <begin position="968"/>
        <end position="981"/>
    </location>
</feature>
<feature type="compositionally biased region" description="Basic and acidic residues" evidence="7">
    <location>
        <begin position="390"/>
        <end position="402"/>
    </location>
</feature>
<keyword evidence="10" id="KW-1185">Reference proteome</keyword>
<protein>
    <submittedName>
        <fullName evidence="9">PALM2 and AKAP2 fusion</fullName>
    </submittedName>
</protein>
<evidence type="ECO:0000313" key="10">
    <source>
        <dbReference type="Proteomes" id="UP000261540"/>
    </source>
</evidence>
<evidence type="ECO:0000313" key="9">
    <source>
        <dbReference type="Ensembl" id="ENSPKIP00000011877.1"/>
    </source>
</evidence>
<evidence type="ECO:0000256" key="1">
    <source>
        <dbReference type="ARBA" id="ARBA00004342"/>
    </source>
</evidence>
<dbReference type="PANTHER" id="PTHR10498">
    <property type="entry name" value="PARALEMMIN-RELATED"/>
    <property type="match status" value="1"/>
</dbReference>
<evidence type="ECO:0000256" key="5">
    <source>
        <dbReference type="ARBA" id="ARBA00023136"/>
    </source>
</evidence>
<feature type="region of interest" description="Disordered" evidence="7">
    <location>
        <begin position="265"/>
        <end position="303"/>
    </location>
</feature>
<feature type="region of interest" description="Disordered" evidence="7">
    <location>
        <begin position="895"/>
        <end position="922"/>
    </location>
</feature>
<dbReference type="Pfam" id="PF03285">
    <property type="entry name" value="Paralemmin"/>
    <property type="match status" value="1"/>
</dbReference>